<evidence type="ECO:0000313" key="1">
    <source>
        <dbReference type="EnsemblPlants" id="TraesCS1D02G339023.1.cds1"/>
    </source>
</evidence>
<dbReference type="Proteomes" id="UP000019116">
    <property type="component" value="Chromosome 1D"/>
</dbReference>
<reference evidence="1" key="2">
    <citation type="submission" date="2018-10" db="UniProtKB">
        <authorList>
            <consortium name="EnsemblPlants"/>
        </authorList>
    </citation>
    <scope>IDENTIFICATION</scope>
</reference>
<dbReference type="SMR" id="A0A3B5ZYP6"/>
<accession>A0A3B5ZYP6</accession>
<reference evidence="1" key="1">
    <citation type="submission" date="2018-08" db="EMBL/GenBank/DDBJ databases">
        <authorList>
            <person name="Rossello M."/>
        </authorList>
    </citation>
    <scope>NUCLEOTIDE SEQUENCE [LARGE SCALE GENOMIC DNA]</scope>
    <source>
        <strain evidence="1">cv. Chinese Spring</strain>
    </source>
</reference>
<dbReference type="Gramene" id="TraesCS1D03G0801600.1">
    <property type="protein sequence ID" value="TraesCS1D03G0801600.1.CDS1"/>
    <property type="gene ID" value="TraesCS1D03G0801600"/>
</dbReference>
<sequence>MTSRKQEVLATRESAYAIHLEPLQAHHSWVLFYKRVF</sequence>
<dbReference type="AlphaFoldDB" id="A0A3B5ZYP6"/>
<keyword evidence="2" id="KW-1185">Reference proteome</keyword>
<name>A0A3B5ZYP6_WHEAT</name>
<evidence type="ECO:0000313" key="2">
    <source>
        <dbReference type="Proteomes" id="UP000019116"/>
    </source>
</evidence>
<protein>
    <submittedName>
        <fullName evidence="1">Uncharacterized protein</fullName>
    </submittedName>
</protein>
<proteinExistence type="predicted"/>
<dbReference type="Gramene" id="TraesCAD_scaffold_135110_01G000100.1">
    <property type="protein sequence ID" value="TraesCAD_scaffold_135110_01G000100.1"/>
    <property type="gene ID" value="TraesCAD_scaffold_135110_01G000100"/>
</dbReference>
<dbReference type="Gramene" id="TraesROB_scaffold_084795_01G000100.1">
    <property type="protein sequence ID" value="TraesROB_scaffold_084795_01G000100.1"/>
    <property type="gene ID" value="TraesROB_scaffold_084795_01G000100"/>
</dbReference>
<dbReference type="Gramene" id="TraesCLE_scaffold_083453_01G000100.1">
    <property type="protein sequence ID" value="TraesCLE_scaffold_083453_01G000100.1"/>
    <property type="gene ID" value="TraesCLE_scaffold_083453_01G000100"/>
</dbReference>
<dbReference type="EnsemblPlants" id="TraesCS1D02G339023.1">
    <property type="protein sequence ID" value="TraesCS1D02G339023.1.cds1"/>
    <property type="gene ID" value="TraesCS1D02G339023"/>
</dbReference>
<dbReference type="Gramene" id="TraesWEE_scaffold_084536_01G000100.1">
    <property type="protein sequence ID" value="TraesWEE_scaffold_084536_01G000100.1"/>
    <property type="gene ID" value="TraesWEE_scaffold_084536_01G000100"/>
</dbReference>
<organism evidence="1">
    <name type="scientific">Triticum aestivum</name>
    <name type="common">Wheat</name>
    <dbReference type="NCBI Taxonomy" id="4565"/>
    <lineage>
        <taxon>Eukaryota</taxon>
        <taxon>Viridiplantae</taxon>
        <taxon>Streptophyta</taxon>
        <taxon>Embryophyta</taxon>
        <taxon>Tracheophyta</taxon>
        <taxon>Spermatophyta</taxon>
        <taxon>Magnoliopsida</taxon>
        <taxon>Liliopsida</taxon>
        <taxon>Poales</taxon>
        <taxon>Poaceae</taxon>
        <taxon>BOP clade</taxon>
        <taxon>Pooideae</taxon>
        <taxon>Triticodae</taxon>
        <taxon>Triticeae</taxon>
        <taxon>Triticinae</taxon>
        <taxon>Triticum</taxon>
    </lineage>
</organism>
<dbReference type="Gramene" id="TraesCS1D02G339023.1">
    <property type="protein sequence ID" value="TraesCS1D02G339023.1.cds1"/>
    <property type="gene ID" value="TraesCS1D02G339023"/>
</dbReference>